<dbReference type="RefSeq" id="WP_072707804.1">
    <property type="nucleotide sequence ID" value="NZ_FMJB01000061.1"/>
</dbReference>
<organism evidence="2 3">
    <name type="scientific">Donghicola eburneus</name>
    <dbReference type="NCBI Taxonomy" id="393278"/>
    <lineage>
        <taxon>Bacteria</taxon>
        <taxon>Pseudomonadati</taxon>
        <taxon>Pseudomonadota</taxon>
        <taxon>Alphaproteobacteria</taxon>
        <taxon>Rhodobacterales</taxon>
        <taxon>Roseobacteraceae</taxon>
        <taxon>Donghicola</taxon>
    </lineage>
</organism>
<dbReference type="PANTHER" id="PTHR34989:SF1">
    <property type="entry name" value="PROTEIN HDED"/>
    <property type="match status" value="1"/>
</dbReference>
<dbReference type="InterPro" id="IPR005325">
    <property type="entry name" value="DUF308_memb"/>
</dbReference>
<feature type="transmembrane region" description="Helical" evidence="1">
    <location>
        <begin position="143"/>
        <end position="164"/>
    </location>
</feature>
<dbReference type="Proteomes" id="UP000184085">
    <property type="component" value="Unassembled WGS sequence"/>
</dbReference>
<protein>
    <submittedName>
        <fullName evidence="2">Putative secreted protein</fullName>
    </submittedName>
</protein>
<feature type="transmembrane region" description="Helical" evidence="1">
    <location>
        <begin position="64"/>
        <end position="82"/>
    </location>
</feature>
<keyword evidence="1" id="KW-1133">Transmembrane helix</keyword>
<feature type="transmembrane region" description="Helical" evidence="1">
    <location>
        <begin position="34"/>
        <end position="52"/>
    </location>
</feature>
<sequence length="186" mass="18639">MPNKSALRIVGLLFCSSGIVALAAPLLVSIAVEVIAGWLFIFIGTIQIIAAAQSMHAPVVRGTLGLGLVALLLGVVLIAAPAAGAQTVTLLVALLFLLSGTLKLAIGRALPDPQAGRALFIAGLVSAMLGGLLALILPPNASLMLGLMIGTELISNGIVVLTIASSAQINQSAGAAYSGSWSNPRG</sequence>
<dbReference type="Pfam" id="PF03729">
    <property type="entry name" value="DUF308"/>
    <property type="match status" value="2"/>
</dbReference>
<feature type="transmembrane region" description="Helical" evidence="1">
    <location>
        <begin position="7"/>
        <end position="28"/>
    </location>
</feature>
<gene>
    <name evidence="2" type="ORF">KARMA_3061</name>
</gene>
<keyword evidence="3" id="KW-1185">Reference proteome</keyword>
<proteinExistence type="predicted"/>
<evidence type="ECO:0000256" key="1">
    <source>
        <dbReference type="SAM" id="Phobius"/>
    </source>
</evidence>
<dbReference type="GO" id="GO:0005886">
    <property type="term" value="C:plasma membrane"/>
    <property type="evidence" value="ECO:0007669"/>
    <property type="project" value="TreeGrafter"/>
</dbReference>
<feature type="transmembrane region" description="Helical" evidence="1">
    <location>
        <begin position="118"/>
        <end position="137"/>
    </location>
</feature>
<reference evidence="3" key="1">
    <citation type="submission" date="2016-09" db="EMBL/GenBank/DDBJ databases">
        <authorList>
            <person name="Wibberg D."/>
        </authorList>
    </citation>
    <scope>NUCLEOTIDE SEQUENCE [LARGE SCALE GENOMIC DNA]</scope>
</reference>
<accession>A0A1M4N1W6</accession>
<dbReference type="InterPro" id="IPR052712">
    <property type="entry name" value="Acid_resist_chaperone_HdeD"/>
</dbReference>
<dbReference type="EMBL" id="FMJB01000061">
    <property type="protein sequence ID" value="SCM68831.1"/>
    <property type="molecule type" value="Genomic_DNA"/>
</dbReference>
<name>A0A1M4N1W6_9RHOB</name>
<dbReference type="PANTHER" id="PTHR34989">
    <property type="entry name" value="PROTEIN HDED"/>
    <property type="match status" value="1"/>
</dbReference>
<keyword evidence="1" id="KW-0812">Transmembrane</keyword>
<evidence type="ECO:0000313" key="2">
    <source>
        <dbReference type="EMBL" id="SCM68831.1"/>
    </source>
</evidence>
<keyword evidence="1" id="KW-0472">Membrane</keyword>
<evidence type="ECO:0000313" key="3">
    <source>
        <dbReference type="Proteomes" id="UP000184085"/>
    </source>
</evidence>
<feature type="transmembrane region" description="Helical" evidence="1">
    <location>
        <begin position="88"/>
        <end position="106"/>
    </location>
</feature>
<dbReference type="AlphaFoldDB" id="A0A1M4N1W6"/>